<dbReference type="EC" id="2.7.7.12" evidence="5"/>
<evidence type="ECO:0000256" key="12">
    <source>
        <dbReference type="ARBA" id="ARBA00030549"/>
    </source>
</evidence>
<evidence type="ECO:0000256" key="7">
    <source>
        <dbReference type="ARBA" id="ARBA00022695"/>
    </source>
</evidence>
<dbReference type="InterPro" id="IPR001937">
    <property type="entry name" value="GalP_UDPtransf1"/>
</dbReference>
<keyword evidence="6" id="KW-0808">Transferase</keyword>
<dbReference type="InterPro" id="IPR036265">
    <property type="entry name" value="HIT-like_sf"/>
</dbReference>
<dbReference type="SUPFAM" id="SSF54197">
    <property type="entry name" value="HIT-like"/>
    <property type="match status" value="2"/>
</dbReference>
<name>A0A158P9B7_ANGCA</name>
<feature type="domain" description="Galactose-1-phosphate uridyl transferase N-terminal" evidence="13">
    <location>
        <begin position="5"/>
        <end position="124"/>
    </location>
</feature>
<comment type="pathway">
    <text evidence="3">Carbohydrate metabolism; galactose metabolism.</text>
</comment>
<proteinExistence type="inferred from homology"/>
<evidence type="ECO:0000256" key="4">
    <source>
        <dbReference type="ARBA" id="ARBA00010951"/>
    </source>
</evidence>
<keyword evidence="10" id="KW-0299">Galactose metabolism</keyword>
<evidence type="ECO:0000256" key="8">
    <source>
        <dbReference type="ARBA" id="ARBA00022723"/>
    </source>
</evidence>
<dbReference type="AlphaFoldDB" id="A0A158P9B7"/>
<keyword evidence="8" id="KW-0479">Metal-binding</keyword>
<dbReference type="GO" id="GO:0033499">
    <property type="term" value="P:galactose catabolic process via UDP-galactose, Leloir pathway"/>
    <property type="evidence" value="ECO:0007669"/>
    <property type="project" value="TreeGrafter"/>
</dbReference>
<evidence type="ECO:0000313" key="16">
    <source>
        <dbReference type="WBParaSite" id="ACAC_0000804801-mRNA-1"/>
    </source>
</evidence>
<dbReference type="Gene3D" id="3.30.428.10">
    <property type="entry name" value="HIT-like"/>
    <property type="match status" value="4"/>
</dbReference>
<keyword evidence="9" id="KW-0862">Zinc</keyword>
<evidence type="ECO:0000259" key="13">
    <source>
        <dbReference type="Pfam" id="PF01087"/>
    </source>
</evidence>
<evidence type="ECO:0000256" key="3">
    <source>
        <dbReference type="ARBA" id="ARBA00004947"/>
    </source>
</evidence>
<keyword evidence="7" id="KW-0548">Nucleotidyltransferase</keyword>
<keyword evidence="15" id="KW-1185">Reference proteome</keyword>
<protein>
    <recommendedName>
        <fullName evidence="12">UDP-glucose--hexose-1-phosphate uridylyltransferase</fullName>
        <ecNumber evidence="5">2.7.7.12</ecNumber>
    </recommendedName>
    <alternativeName>
        <fullName evidence="12">UDP-glucose--hexose-1-phosphate uridylyltransferase</fullName>
    </alternativeName>
</protein>
<evidence type="ECO:0000256" key="10">
    <source>
        <dbReference type="ARBA" id="ARBA00023144"/>
    </source>
</evidence>
<dbReference type="WBParaSite" id="ACAC_0000804801-mRNA-1">
    <property type="protein sequence ID" value="ACAC_0000804801-mRNA-1"/>
    <property type="gene ID" value="ACAC_0000804801"/>
</dbReference>
<dbReference type="PROSITE" id="PS00117">
    <property type="entry name" value="GAL_P_UDP_TRANSF_I"/>
    <property type="match status" value="1"/>
</dbReference>
<feature type="domain" description="Galactose-1-phosphate uridyl transferase C-terminal" evidence="14">
    <location>
        <begin position="158"/>
        <end position="202"/>
    </location>
</feature>
<dbReference type="InterPro" id="IPR019779">
    <property type="entry name" value="GalP_UDPtransf1_His-AS"/>
</dbReference>
<comment type="cofactor">
    <cofactor evidence="2">
        <name>Zn(2+)</name>
        <dbReference type="ChEBI" id="CHEBI:29105"/>
    </cofactor>
</comment>
<evidence type="ECO:0000256" key="2">
    <source>
        <dbReference type="ARBA" id="ARBA00001947"/>
    </source>
</evidence>
<evidence type="ECO:0000256" key="11">
    <source>
        <dbReference type="ARBA" id="ARBA00023277"/>
    </source>
</evidence>
<dbReference type="Pfam" id="PF01087">
    <property type="entry name" value="GalP_UDP_transf"/>
    <property type="match status" value="1"/>
</dbReference>
<dbReference type="PANTHER" id="PTHR11943:SF1">
    <property type="entry name" value="GALACTOSE-1-PHOSPHATE URIDYLYLTRANSFERASE"/>
    <property type="match status" value="1"/>
</dbReference>
<dbReference type="Pfam" id="PF02744">
    <property type="entry name" value="GalP_UDP_tr_C"/>
    <property type="match status" value="1"/>
</dbReference>
<organism evidence="15 16">
    <name type="scientific">Angiostrongylus cantonensis</name>
    <name type="common">Rat lungworm</name>
    <dbReference type="NCBI Taxonomy" id="6313"/>
    <lineage>
        <taxon>Eukaryota</taxon>
        <taxon>Metazoa</taxon>
        <taxon>Ecdysozoa</taxon>
        <taxon>Nematoda</taxon>
        <taxon>Chromadorea</taxon>
        <taxon>Rhabditida</taxon>
        <taxon>Rhabditina</taxon>
        <taxon>Rhabditomorpha</taxon>
        <taxon>Strongyloidea</taxon>
        <taxon>Metastrongylidae</taxon>
        <taxon>Angiostrongylus</taxon>
    </lineage>
</organism>
<dbReference type="GO" id="GO:0008270">
    <property type="term" value="F:zinc ion binding"/>
    <property type="evidence" value="ECO:0007669"/>
    <property type="project" value="InterPro"/>
</dbReference>
<evidence type="ECO:0000256" key="5">
    <source>
        <dbReference type="ARBA" id="ARBA00012384"/>
    </source>
</evidence>
<dbReference type="GO" id="GO:0005737">
    <property type="term" value="C:cytoplasm"/>
    <property type="evidence" value="ECO:0007669"/>
    <property type="project" value="TreeGrafter"/>
</dbReference>
<keyword evidence="11" id="KW-0119">Carbohydrate metabolism</keyword>
<dbReference type="GO" id="GO:0008108">
    <property type="term" value="F:UDP-glucose:hexose-1-phosphate uridylyltransferase activity"/>
    <property type="evidence" value="ECO:0007669"/>
    <property type="project" value="UniProtKB-EC"/>
</dbReference>
<evidence type="ECO:0000259" key="14">
    <source>
        <dbReference type="Pfam" id="PF02744"/>
    </source>
</evidence>
<evidence type="ECO:0000256" key="9">
    <source>
        <dbReference type="ARBA" id="ARBA00022833"/>
    </source>
</evidence>
<dbReference type="InterPro" id="IPR005849">
    <property type="entry name" value="GalP_Utransf_N"/>
</dbReference>
<comment type="similarity">
    <text evidence="4">Belongs to the galactose-1-phosphate uridylyltransferase type 1 family.</text>
</comment>
<dbReference type="InterPro" id="IPR005850">
    <property type="entry name" value="GalP_Utransf_C"/>
</dbReference>
<reference evidence="16" key="2">
    <citation type="submission" date="2016-04" db="UniProtKB">
        <authorList>
            <consortium name="WormBaseParasite"/>
        </authorList>
    </citation>
    <scope>IDENTIFICATION</scope>
</reference>
<dbReference type="STRING" id="6313.A0A158P9B7"/>
<dbReference type="Proteomes" id="UP000035642">
    <property type="component" value="Unassembled WGS sequence"/>
</dbReference>
<evidence type="ECO:0000256" key="6">
    <source>
        <dbReference type="ARBA" id="ARBA00022679"/>
    </source>
</evidence>
<reference evidence="15" key="1">
    <citation type="submission" date="2012-09" db="EMBL/GenBank/DDBJ databases">
        <authorList>
            <person name="Martin A.A."/>
        </authorList>
    </citation>
    <scope>NUCLEOTIDE SEQUENCE</scope>
</reference>
<dbReference type="PANTHER" id="PTHR11943">
    <property type="entry name" value="GALACTOSE-1-PHOSPHATE URIDYLYLTRANSFERASE"/>
    <property type="match status" value="1"/>
</dbReference>
<evidence type="ECO:0000313" key="15">
    <source>
        <dbReference type="Proteomes" id="UP000035642"/>
    </source>
</evidence>
<evidence type="ECO:0000256" key="1">
    <source>
        <dbReference type="ARBA" id="ARBA00001107"/>
    </source>
</evidence>
<comment type="catalytic activity">
    <reaction evidence="1">
        <text>alpha-D-galactose 1-phosphate + UDP-alpha-D-glucose = alpha-D-glucose 1-phosphate + UDP-alpha-D-galactose</text>
        <dbReference type="Rhea" id="RHEA:13989"/>
        <dbReference type="ChEBI" id="CHEBI:58336"/>
        <dbReference type="ChEBI" id="CHEBI:58601"/>
        <dbReference type="ChEBI" id="CHEBI:58885"/>
        <dbReference type="ChEBI" id="CHEBI:66914"/>
        <dbReference type="EC" id="2.7.7.12"/>
    </reaction>
</comment>
<accession>A0A158P9B7</accession>
<sequence length="244" mass="28002">MLQKKNHRRYNPLLDEWVIVASNRVSRPWQGNRIDAPSFMPTNETNSLAPGGKRLNNVVRVITPWYKSTYVFDNDFPTFTDNMDEEDSASEELFRQMAVSGICRVICYHPDTRKSIATMTLDEIFENRGAAVGCSNAHPHGQLWAGNFLPSLPSRKDKCQRAYYSRHGRPMLMDVLQKEKANENERIVLQNDHWTVLVPYWACPFPFSMGWLGAPTGPSLYDDNKCWQLHASFHPPLLRSGCIL</sequence>